<organism evidence="1 2">
    <name type="scientific">Mucuna pruriens</name>
    <name type="common">Velvet bean</name>
    <name type="synonym">Dolichos pruriens</name>
    <dbReference type="NCBI Taxonomy" id="157652"/>
    <lineage>
        <taxon>Eukaryota</taxon>
        <taxon>Viridiplantae</taxon>
        <taxon>Streptophyta</taxon>
        <taxon>Embryophyta</taxon>
        <taxon>Tracheophyta</taxon>
        <taxon>Spermatophyta</taxon>
        <taxon>Magnoliopsida</taxon>
        <taxon>eudicotyledons</taxon>
        <taxon>Gunneridae</taxon>
        <taxon>Pentapetalae</taxon>
        <taxon>rosids</taxon>
        <taxon>fabids</taxon>
        <taxon>Fabales</taxon>
        <taxon>Fabaceae</taxon>
        <taxon>Papilionoideae</taxon>
        <taxon>50 kb inversion clade</taxon>
        <taxon>NPAAA clade</taxon>
        <taxon>indigoferoid/millettioid clade</taxon>
        <taxon>Phaseoleae</taxon>
        <taxon>Mucuna</taxon>
    </lineage>
</organism>
<accession>A0A371F262</accession>
<evidence type="ECO:0008006" key="3">
    <source>
        <dbReference type="Google" id="ProtNLM"/>
    </source>
</evidence>
<evidence type="ECO:0000313" key="1">
    <source>
        <dbReference type="EMBL" id="RDX72397.1"/>
    </source>
</evidence>
<evidence type="ECO:0000313" key="2">
    <source>
        <dbReference type="Proteomes" id="UP000257109"/>
    </source>
</evidence>
<keyword evidence="2" id="KW-1185">Reference proteome</keyword>
<feature type="non-terminal residue" evidence="1">
    <location>
        <position position="1"/>
    </location>
</feature>
<dbReference type="OrthoDB" id="1414623at2759"/>
<comment type="caution">
    <text evidence="1">The sequence shown here is derived from an EMBL/GenBank/DDBJ whole genome shotgun (WGS) entry which is preliminary data.</text>
</comment>
<proteinExistence type="predicted"/>
<sequence>MKYCLLSVLRRYKSSPSIDRWKGAHKVMKYLQGTKDYMLMYKRTHASGVVSTRSVKQTLIATSTMEAKFVSCFEATFHGVWLKSFILGRVIDSIFRPLEFIVTTLVWLRTTRVEVKVSTLTSNILTIRKCVKEKKVVIKHVSTKLMIVDPLSKGMLPKNFKDHDPIMEVGLPIMEVDV</sequence>
<dbReference type="STRING" id="157652.A0A371F262"/>
<gene>
    <name evidence="1" type="ORF">CR513_48126</name>
</gene>
<name>A0A371F262_MUCPR</name>
<dbReference type="AlphaFoldDB" id="A0A371F262"/>
<reference evidence="1" key="1">
    <citation type="submission" date="2018-05" db="EMBL/GenBank/DDBJ databases">
        <title>Draft genome of Mucuna pruriens seed.</title>
        <authorList>
            <person name="Nnadi N.E."/>
            <person name="Vos R."/>
            <person name="Hasami M.H."/>
            <person name="Devisetty U.K."/>
            <person name="Aguiy J.C."/>
        </authorList>
    </citation>
    <scope>NUCLEOTIDE SEQUENCE [LARGE SCALE GENOMIC DNA]</scope>
    <source>
        <strain evidence="1">JCA_2017</strain>
    </source>
</reference>
<dbReference type="EMBL" id="QJKJ01010921">
    <property type="protein sequence ID" value="RDX72397.1"/>
    <property type="molecule type" value="Genomic_DNA"/>
</dbReference>
<protein>
    <recommendedName>
        <fullName evidence="3">Copia protein</fullName>
    </recommendedName>
</protein>
<dbReference type="Proteomes" id="UP000257109">
    <property type="component" value="Unassembled WGS sequence"/>
</dbReference>